<keyword evidence="1" id="KW-0812">Transmembrane</keyword>
<feature type="domain" description="Heparan-alpha-glucosaminide N-acetyltransferase catalytic" evidence="2">
    <location>
        <begin position="28"/>
        <end position="241"/>
    </location>
</feature>
<reference evidence="4" key="1">
    <citation type="submission" date="2017-01" db="EMBL/GenBank/DDBJ databases">
        <authorList>
            <person name="Varghese N."/>
            <person name="Submissions S."/>
        </authorList>
    </citation>
    <scope>NUCLEOTIDE SEQUENCE [LARGE SCALE GENOMIC DNA]</scope>
    <source>
        <strain evidence="4">DSM 29430</strain>
    </source>
</reference>
<feature type="transmembrane region" description="Helical" evidence="1">
    <location>
        <begin position="126"/>
        <end position="145"/>
    </location>
</feature>
<sequence>MRAKRGHVSVEGSSGFARAGIDGTTSARIAGLDVARGVAILAMIAFHFVRDLELFGIVAPGTTLTGGWAIAARLIAGSFLFLSGVSLALAHGRGIRWRAFLRRVGVLAVAAALVTGASYLAMPDRFIYFGILHAILLGSLIGVLFAPRPATLSVLAAGAILLLWWGFGRALDLPGWLDWTGLATSPRPALDQIPALPWLAPVFIGLASAKIVQSLPSPGWHPPALIWLGRHSLLVYLVHQPLLIAAIWIVIRLLPS</sequence>
<feature type="transmembrane region" description="Helical" evidence="1">
    <location>
        <begin position="152"/>
        <end position="171"/>
    </location>
</feature>
<dbReference type="Proteomes" id="UP000186684">
    <property type="component" value="Unassembled WGS sequence"/>
</dbReference>
<evidence type="ECO:0000313" key="3">
    <source>
        <dbReference type="EMBL" id="SIS87309.1"/>
    </source>
</evidence>
<name>A0A1N7MN44_9RHOB</name>
<evidence type="ECO:0000256" key="1">
    <source>
        <dbReference type="SAM" id="Phobius"/>
    </source>
</evidence>
<dbReference type="OrthoDB" id="9807591at2"/>
<feature type="transmembrane region" description="Helical" evidence="1">
    <location>
        <begin position="100"/>
        <end position="120"/>
    </location>
</feature>
<feature type="transmembrane region" description="Helical" evidence="1">
    <location>
        <begin position="233"/>
        <end position="254"/>
    </location>
</feature>
<accession>A0A1N7MN44</accession>
<dbReference type="EMBL" id="FTOQ01000005">
    <property type="protein sequence ID" value="SIS87309.1"/>
    <property type="molecule type" value="Genomic_DNA"/>
</dbReference>
<feature type="transmembrane region" description="Helical" evidence="1">
    <location>
        <begin position="29"/>
        <end position="48"/>
    </location>
</feature>
<dbReference type="Pfam" id="PF07786">
    <property type="entry name" value="HGSNAT_cat"/>
    <property type="match status" value="1"/>
</dbReference>
<proteinExistence type="predicted"/>
<feature type="transmembrane region" description="Helical" evidence="1">
    <location>
        <begin position="68"/>
        <end position="88"/>
    </location>
</feature>
<evidence type="ECO:0000259" key="2">
    <source>
        <dbReference type="Pfam" id="PF07786"/>
    </source>
</evidence>
<gene>
    <name evidence="3" type="ORF">SAMN05421759_1057</name>
</gene>
<evidence type="ECO:0000313" key="4">
    <source>
        <dbReference type="Proteomes" id="UP000186684"/>
    </source>
</evidence>
<dbReference type="STRING" id="633194.SAMN05421759_1057"/>
<dbReference type="AlphaFoldDB" id="A0A1N7MN44"/>
<protein>
    <submittedName>
        <fullName evidence="3">Uncharacterized membrane protein</fullName>
    </submittedName>
</protein>
<keyword evidence="1" id="KW-1133">Transmembrane helix</keyword>
<organism evidence="3 4">
    <name type="scientific">Roseivivax lentus</name>
    <dbReference type="NCBI Taxonomy" id="633194"/>
    <lineage>
        <taxon>Bacteria</taxon>
        <taxon>Pseudomonadati</taxon>
        <taxon>Pseudomonadota</taxon>
        <taxon>Alphaproteobacteria</taxon>
        <taxon>Rhodobacterales</taxon>
        <taxon>Roseobacteraceae</taxon>
        <taxon>Roseivivax</taxon>
    </lineage>
</organism>
<keyword evidence="4" id="KW-1185">Reference proteome</keyword>
<dbReference type="InterPro" id="IPR012429">
    <property type="entry name" value="HGSNAT_cat"/>
</dbReference>
<keyword evidence="1" id="KW-0472">Membrane</keyword>